<proteinExistence type="inferred from homology"/>
<evidence type="ECO:0000313" key="11">
    <source>
        <dbReference type="Proteomes" id="UP000377595"/>
    </source>
</evidence>
<accession>A0A5M3XE30</accession>
<keyword evidence="2 7" id="KW-0813">Transport</keyword>
<dbReference type="InterPro" id="IPR000515">
    <property type="entry name" value="MetI-like"/>
</dbReference>
<feature type="transmembrane region" description="Helical" evidence="7">
    <location>
        <begin position="161"/>
        <end position="179"/>
    </location>
</feature>
<evidence type="ECO:0000256" key="3">
    <source>
        <dbReference type="ARBA" id="ARBA00022475"/>
    </source>
</evidence>
<reference evidence="10 11" key="1">
    <citation type="submission" date="2019-10" db="EMBL/GenBank/DDBJ databases">
        <title>Whole genome shotgun sequence of Acrocarpospora pleiomorpha NBRC 16267.</title>
        <authorList>
            <person name="Ichikawa N."/>
            <person name="Kimura A."/>
            <person name="Kitahashi Y."/>
            <person name="Komaki H."/>
            <person name="Oguchi A."/>
        </authorList>
    </citation>
    <scope>NUCLEOTIDE SEQUENCE [LARGE SCALE GENOMIC DNA]</scope>
    <source>
        <strain evidence="10 11">NBRC 16267</strain>
    </source>
</reference>
<evidence type="ECO:0000256" key="5">
    <source>
        <dbReference type="ARBA" id="ARBA00022989"/>
    </source>
</evidence>
<dbReference type="GO" id="GO:0005886">
    <property type="term" value="C:plasma membrane"/>
    <property type="evidence" value="ECO:0007669"/>
    <property type="project" value="UniProtKB-SubCell"/>
</dbReference>
<evidence type="ECO:0000256" key="1">
    <source>
        <dbReference type="ARBA" id="ARBA00004651"/>
    </source>
</evidence>
<name>A0A5M3XE30_9ACTN</name>
<evidence type="ECO:0000256" key="2">
    <source>
        <dbReference type="ARBA" id="ARBA00022448"/>
    </source>
</evidence>
<feature type="chain" id="PRO_5038711781" evidence="8">
    <location>
        <begin position="17"/>
        <end position="302"/>
    </location>
</feature>
<evidence type="ECO:0000256" key="8">
    <source>
        <dbReference type="SAM" id="SignalP"/>
    </source>
</evidence>
<evidence type="ECO:0000313" key="10">
    <source>
        <dbReference type="EMBL" id="GES17173.1"/>
    </source>
</evidence>
<feature type="transmembrane region" description="Helical" evidence="7">
    <location>
        <begin position="80"/>
        <end position="105"/>
    </location>
</feature>
<dbReference type="GO" id="GO:0055085">
    <property type="term" value="P:transmembrane transport"/>
    <property type="evidence" value="ECO:0007669"/>
    <property type="project" value="InterPro"/>
</dbReference>
<feature type="transmembrane region" description="Helical" evidence="7">
    <location>
        <begin position="117"/>
        <end position="141"/>
    </location>
</feature>
<feature type="transmembrane region" description="Helical" evidence="7">
    <location>
        <begin position="218"/>
        <end position="244"/>
    </location>
</feature>
<dbReference type="CDD" id="cd06261">
    <property type="entry name" value="TM_PBP2"/>
    <property type="match status" value="1"/>
</dbReference>
<dbReference type="Pfam" id="PF00528">
    <property type="entry name" value="BPD_transp_1"/>
    <property type="match status" value="1"/>
</dbReference>
<dbReference type="AlphaFoldDB" id="A0A5M3XE30"/>
<evidence type="ECO:0000256" key="7">
    <source>
        <dbReference type="RuleBase" id="RU363032"/>
    </source>
</evidence>
<dbReference type="PANTHER" id="PTHR43163:SF3">
    <property type="entry name" value="PEPTIDE ABC TRANSPORTER PERMEASE PROTEIN"/>
    <property type="match status" value="1"/>
</dbReference>
<protein>
    <submittedName>
        <fullName evidence="10">ABC transporter permease</fullName>
    </submittedName>
</protein>
<gene>
    <name evidence="10" type="ORF">Aple_000680</name>
</gene>
<comment type="similarity">
    <text evidence="7">Belongs to the binding-protein-dependent transport system permease family.</text>
</comment>
<feature type="transmembrane region" description="Helical" evidence="7">
    <location>
        <begin position="264"/>
        <end position="287"/>
    </location>
</feature>
<sequence>MLLVVSFALFSLIYLAPGGADQALAGPYASAEQREAIRQLYRLDDQLLTQYLHYLRSLLVLDFGDSFLTREPVMVSLARAAGVTVPLMLTAWSVAMAGGAALGVMSALRRGGRVDRFVSTTVVIGASTPLFATAIILTWLLGIEAGWFPTMGSGDGGLDTARHLVLPALAMIVVLLAAATRVTRSAVLEVLDEEHVTFARSRGVSPGRVLWDDVLRNAAVPLVTQAGGMLIALAGGLVVVESVFGLDGIGTLLTSAIAARDVPMIQAVALTIAAAIVAINFIVDLAVFGLDPRVRKGAWGRG</sequence>
<evidence type="ECO:0000259" key="9">
    <source>
        <dbReference type="PROSITE" id="PS50928"/>
    </source>
</evidence>
<keyword evidence="4 7" id="KW-0812">Transmembrane</keyword>
<keyword evidence="3" id="KW-1003">Cell membrane</keyword>
<feature type="domain" description="ABC transmembrane type-1" evidence="9">
    <location>
        <begin position="81"/>
        <end position="283"/>
    </location>
</feature>
<dbReference type="SUPFAM" id="SSF161098">
    <property type="entry name" value="MetI-like"/>
    <property type="match status" value="1"/>
</dbReference>
<comment type="subcellular location">
    <subcellularLocation>
        <location evidence="1 7">Cell membrane</location>
        <topology evidence="1 7">Multi-pass membrane protein</topology>
    </subcellularLocation>
</comment>
<dbReference type="InterPro" id="IPR035906">
    <property type="entry name" value="MetI-like_sf"/>
</dbReference>
<dbReference type="Proteomes" id="UP000377595">
    <property type="component" value="Unassembled WGS sequence"/>
</dbReference>
<dbReference type="Gene3D" id="1.10.3720.10">
    <property type="entry name" value="MetI-like"/>
    <property type="match status" value="1"/>
</dbReference>
<keyword evidence="6 7" id="KW-0472">Membrane</keyword>
<dbReference type="OrthoDB" id="9778910at2"/>
<keyword evidence="11" id="KW-1185">Reference proteome</keyword>
<organism evidence="10 11">
    <name type="scientific">Acrocarpospora pleiomorpha</name>
    <dbReference type="NCBI Taxonomy" id="90975"/>
    <lineage>
        <taxon>Bacteria</taxon>
        <taxon>Bacillati</taxon>
        <taxon>Actinomycetota</taxon>
        <taxon>Actinomycetes</taxon>
        <taxon>Streptosporangiales</taxon>
        <taxon>Streptosporangiaceae</taxon>
        <taxon>Acrocarpospora</taxon>
    </lineage>
</organism>
<dbReference type="EMBL" id="BLAF01000004">
    <property type="protein sequence ID" value="GES17173.1"/>
    <property type="molecule type" value="Genomic_DNA"/>
</dbReference>
<dbReference type="PROSITE" id="PS50928">
    <property type="entry name" value="ABC_TM1"/>
    <property type="match status" value="1"/>
</dbReference>
<dbReference type="PANTHER" id="PTHR43163">
    <property type="entry name" value="DIPEPTIDE TRANSPORT SYSTEM PERMEASE PROTEIN DPPB-RELATED"/>
    <property type="match status" value="1"/>
</dbReference>
<evidence type="ECO:0000256" key="4">
    <source>
        <dbReference type="ARBA" id="ARBA00022692"/>
    </source>
</evidence>
<comment type="caution">
    <text evidence="10">The sequence shown here is derived from an EMBL/GenBank/DDBJ whole genome shotgun (WGS) entry which is preliminary data.</text>
</comment>
<keyword evidence="8" id="KW-0732">Signal</keyword>
<keyword evidence="5 7" id="KW-1133">Transmembrane helix</keyword>
<feature type="signal peptide" evidence="8">
    <location>
        <begin position="1"/>
        <end position="16"/>
    </location>
</feature>
<evidence type="ECO:0000256" key="6">
    <source>
        <dbReference type="ARBA" id="ARBA00023136"/>
    </source>
</evidence>